<evidence type="ECO:0000256" key="1">
    <source>
        <dbReference type="SAM" id="MobiDB-lite"/>
    </source>
</evidence>
<dbReference type="RefSeq" id="WP_107216644.1">
    <property type="nucleotide sequence ID" value="NZ_KZ686270.1"/>
</dbReference>
<name>A0A2T3HIV8_9SPHI</name>
<organism evidence="4 5">
    <name type="scientific">Pedobacter yulinensis</name>
    <dbReference type="NCBI Taxonomy" id="2126353"/>
    <lineage>
        <taxon>Bacteria</taxon>
        <taxon>Pseudomonadati</taxon>
        <taxon>Bacteroidota</taxon>
        <taxon>Sphingobacteriia</taxon>
        <taxon>Sphingobacteriales</taxon>
        <taxon>Sphingobacteriaceae</taxon>
        <taxon>Pedobacter</taxon>
    </lineage>
</organism>
<evidence type="ECO:0000313" key="4">
    <source>
        <dbReference type="EMBL" id="PST82378.1"/>
    </source>
</evidence>
<feature type="domain" description="Outer membrane protein beta-barrel" evidence="3">
    <location>
        <begin position="442"/>
        <end position="793"/>
    </location>
</feature>
<protein>
    <recommendedName>
        <fullName evidence="3">Outer membrane protein beta-barrel domain-containing protein</fullName>
    </recommendedName>
</protein>
<reference evidence="4 5" key="1">
    <citation type="submission" date="2018-03" db="EMBL/GenBank/DDBJ databases">
        <authorList>
            <person name="Keele B.F."/>
        </authorList>
    </citation>
    <scope>NUCLEOTIDE SEQUENCE [LARGE SCALE GENOMIC DNA]</scope>
    <source>
        <strain evidence="4 5">YL28-9</strain>
    </source>
</reference>
<dbReference type="EMBL" id="PYLS01000006">
    <property type="protein sequence ID" value="PST82378.1"/>
    <property type="molecule type" value="Genomic_DNA"/>
</dbReference>
<dbReference type="InterPro" id="IPR041700">
    <property type="entry name" value="OMP_b-brl_3"/>
</dbReference>
<dbReference type="OrthoDB" id="1086219at2"/>
<evidence type="ECO:0000259" key="3">
    <source>
        <dbReference type="Pfam" id="PF14905"/>
    </source>
</evidence>
<evidence type="ECO:0000256" key="2">
    <source>
        <dbReference type="SAM" id="SignalP"/>
    </source>
</evidence>
<dbReference type="SUPFAM" id="SSF56935">
    <property type="entry name" value="Porins"/>
    <property type="match status" value="1"/>
</dbReference>
<dbReference type="Proteomes" id="UP000240912">
    <property type="component" value="Unassembled WGS sequence"/>
</dbReference>
<sequence length="900" mass="101633">MSKLTLSFLLLLASLCSYAQKASIKGLVSDTISKAPLELATVALVNTKDSSLISYTLSNKKGEFNLSGLPADRSMRLIISFAGYQSFKKNVTLARSENRDMGMIWLQGTSLADVVIRRGSPVVVKKDTIEFDAEAFKTRPNAVVEELLRKLPGVQVNVDGSILVNGKTISKLLIDGKEFFGNDPKVATKNLDAELIAKIQVYDDRDDDPEHKLSATEVNKIIDLKLKSRIRKSTLGKVYLGGGTRDRYEAGGILSTFRDTLQVSLIGMGNNLNRTGFSSQELYSMGGFNRSGGDQVWNGTFGSSGRGGLENVISGGMNINNNYGKKLKMNLLYFYNHTERSFSGNNFREQTLANTVLSNRSSNQSENLDNKHDISGLIEWRPDTMRQLRYQPKVNIGSSNNFNNGNNFSFNTQQPKLSESRNHNETEQDNSSFSHSFNFFRRLKKKGSSININHFLNVNGNQSESFNYNDLVSYTADIQTELFERRNGSRRKYSNASLGFSYNIPISKKITAEISAGANASTSANVVEMFDRNRSTGNYDLFLANQSSDLRRTTFTEDLTPVLRIELAKNYSLRLGANANIQRVISKFYNSELSIDRNHYNIFPSFSLNGPWFSVNYNENLSQPDIYQMQPITVRYSQLYQFSGNPELEPMRTRRFSGNIYKYNYAKQVNVNAYFGVNMQSNNVIQRNLIDPTGATTATYVNKDGGINGYFGGNIGKQFKKSQNWQIGINTNVNGNVDRRAIFLNADEGVENGYRFTISQNVNFNYTSLVSLNGRYDFSRQMTRYQEVNYAAVNTYQHTAGGDLSLRWPKRVIFDANYSFNYNPQVGQGFQRSAHMLNMAVSVLMLKKDRGQIKLSVYDLLDQNISVWRYASGNSVSLSENQVLRQYFLINYQYKLNKYK</sequence>
<dbReference type="SUPFAM" id="SSF49464">
    <property type="entry name" value="Carboxypeptidase regulatory domain-like"/>
    <property type="match status" value="1"/>
</dbReference>
<comment type="caution">
    <text evidence="4">The sequence shown here is derived from an EMBL/GenBank/DDBJ whole genome shotgun (WGS) entry which is preliminary data.</text>
</comment>
<dbReference type="Pfam" id="PF13620">
    <property type="entry name" value="CarboxypepD_reg"/>
    <property type="match status" value="1"/>
</dbReference>
<feature type="compositionally biased region" description="Low complexity" evidence="1">
    <location>
        <begin position="397"/>
        <end position="411"/>
    </location>
</feature>
<evidence type="ECO:0000313" key="5">
    <source>
        <dbReference type="Proteomes" id="UP000240912"/>
    </source>
</evidence>
<accession>A0A2T3HIV8</accession>
<keyword evidence="5" id="KW-1185">Reference proteome</keyword>
<dbReference type="Pfam" id="PF14905">
    <property type="entry name" value="OMP_b-brl_3"/>
    <property type="match status" value="1"/>
</dbReference>
<feature type="chain" id="PRO_5015741280" description="Outer membrane protein beta-barrel domain-containing protein" evidence="2">
    <location>
        <begin position="20"/>
        <end position="900"/>
    </location>
</feature>
<dbReference type="AlphaFoldDB" id="A0A2T3HIV8"/>
<feature type="region of interest" description="Disordered" evidence="1">
    <location>
        <begin position="395"/>
        <end position="432"/>
    </location>
</feature>
<keyword evidence="2" id="KW-0732">Signal</keyword>
<dbReference type="Gene3D" id="2.60.40.1120">
    <property type="entry name" value="Carboxypeptidase-like, regulatory domain"/>
    <property type="match status" value="1"/>
</dbReference>
<feature type="signal peptide" evidence="2">
    <location>
        <begin position="1"/>
        <end position="19"/>
    </location>
</feature>
<dbReference type="InterPro" id="IPR008969">
    <property type="entry name" value="CarboxyPept-like_regulatory"/>
</dbReference>
<proteinExistence type="predicted"/>
<gene>
    <name evidence="4" type="ORF">C7T94_16510</name>
</gene>